<reference evidence="2" key="1">
    <citation type="submission" date="2023-03" db="EMBL/GenBank/DDBJ databases">
        <title>Actinoallomurus iriomotensis NBRC 103681.</title>
        <authorList>
            <person name="Ichikawa N."/>
            <person name="Sato H."/>
            <person name="Tonouchi N."/>
        </authorList>
    </citation>
    <scope>NUCLEOTIDE SEQUENCE</scope>
    <source>
        <strain evidence="2">NBRC 103681</strain>
    </source>
</reference>
<feature type="region of interest" description="Disordered" evidence="1">
    <location>
        <begin position="28"/>
        <end position="51"/>
    </location>
</feature>
<dbReference type="Proteomes" id="UP001165135">
    <property type="component" value="Unassembled WGS sequence"/>
</dbReference>
<dbReference type="AlphaFoldDB" id="A0A9W6RDM6"/>
<gene>
    <name evidence="2" type="ORF">Airi01_021450</name>
</gene>
<sequence length="51" mass="5367">MVTAFTGADHAGTYEADAHPEYVRWGTATMGRPERPTVVTAGSSGDIAEMP</sequence>
<dbReference type="EMBL" id="BSTJ01000002">
    <property type="protein sequence ID" value="GLY73878.1"/>
    <property type="molecule type" value="Genomic_DNA"/>
</dbReference>
<name>A0A9W6RDM6_9ACTN</name>
<organism evidence="2 3">
    <name type="scientific">Actinoallomurus iriomotensis</name>
    <dbReference type="NCBI Taxonomy" id="478107"/>
    <lineage>
        <taxon>Bacteria</taxon>
        <taxon>Bacillati</taxon>
        <taxon>Actinomycetota</taxon>
        <taxon>Actinomycetes</taxon>
        <taxon>Streptosporangiales</taxon>
        <taxon>Thermomonosporaceae</taxon>
        <taxon>Actinoallomurus</taxon>
    </lineage>
</organism>
<proteinExistence type="predicted"/>
<comment type="caution">
    <text evidence="2">The sequence shown here is derived from an EMBL/GenBank/DDBJ whole genome shotgun (WGS) entry which is preliminary data.</text>
</comment>
<evidence type="ECO:0000313" key="3">
    <source>
        <dbReference type="Proteomes" id="UP001165135"/>
    </source>
</evidence>
<protein>
    <submittedName>
        <fullName evidence="2">Uncharacterized protein</fullName>
    </submittedName>
</protein>
<evidence type="ECO:0000256" key="1">
    <source>
        <dbReference type="SAM" id="MobiDB-lite"/>
    </source>
</evidence>
<evidence type="ECO:0000313" key="2">
    <source>
        <dbReference type="EMBL" id="GLY73878.1"/>
    </source>
</evidence>
<accession>A0A9W6RDM6</accession>